<organism evidence="2 3">
    <name type="scientific">Amycolatopsis acididurans</name>
    <dbReference type="NCBI Taxonomy" id="2724524"/>
    <lineage>
        <taxon>Bacteria</taxon>
        <taxon>Bacillati</taxon>
        <taxon>Actinomycetota</taxon>
        <taxon>Actinomycetes</taxon>
        <taxon>Pseudonocardiales</taxon>
        <taxon>Pseudonocardiaceae</taxon>
        <taxon>Amycolatopsis</taxon>
    </lineage>
</organism>
<evidence type="ECO:0008006" key="4">
    <source>
        <dbReference type="Google" id="ProtNLM"/>
    </source>
</evidence>
<accession>A0ABX1JBX3</accession>
<evidence type="ECO:0000313" key="3">
    <source>
        <dbReference type="Proteomes" id="UP000715441"/>
    </source>
</evidence>
<comment type="caution">
    <text evidence="2">The sequence shown here is derived from an EMBL/GenBank/DDBJ whole genome shotgun (WGS) entry which is preliminary data.</text>
</comment>
<gene>
    <name evidence="2" type="ORF">HFP15_23880</name>
</gene>
<evidence type="ECO:0000313" key="2">
    <source>
        <dbReference type="EMBL" id="NKQ55921.1"/>
    </source>
</evidence>
<dbReference type="RefSeq" id="WP_168518960.1">
    <property type="nucleotide sequence ID" value="NZ_JAAXLS010000018.1"/>
</dbReference>
<evidence type="ECO:0000256" key="1">
    <source>
        <dbReference type="SAM" id="MobiDB-lite"/>
    </source>
</evidence>
<sequence>MARVPQSDPDSMEHVAGKVEVLHDHFKDAKGKMTGIQGPNPFGDLKHPDERPGETPSEAAARTLGSFKDRMHGQFDAAADLMRSTGGALRDAAKALRETEAAAKDSVTVKDDSLS</sequence>
<protein>
    <recommendedName>
        <fullName evidence="4">ESX-1 secretion-associated protein</fullName>
    </recommendedName>
</protein>
<proteinExistence type="predicted"/>
<name>A0ABX1JBX3_9PSEU</name>
<dbReference type="EMBL" id="JAAXLS010000018">
    <property type="protein sequence ID" value="NKQ55921.1"/>
    <property type="molecule type" value="Genomic_DNA"/>
</dbReference>
<feature type="region of interest" description="Disordered" evidence="1">
    <location>
        <begin position="30"/>
        <end position="57"/>
    </location>
</feature>
<dbReference type="Proteomes" id="UP000715441">
    <property type="component" value="Unassembled WGS sequence"/>
</dbReference>
<keyword evidence="3" id="KW-1185">Reference proteome</keyword>
<feature type="compositionally biased region" description="Basic and acidic residues" evidence="1">
    <location>
        <begin position="44"/>
        <end position="53"/>
    </location>
</feature>
<reference evidence="2 3" key="1">
    <citation type="submission" date="2020-04" db="EMBL/GenBank/DDBJ databases">
        <title>Novel species.</title>
        <authorList>
            <person name="Teo W.F.A."/>
            <person name="Lipun K."/>
            <person name="Srisuk N."/>
            <person name="Duangmal K."/>
        </authorList>
    </citation>
    <scope>NUCLEOTIDE SEQUENCE [LARGE SCALE GENOMIC DNA]</scope>
    <source>
        <strain evidence="2 3">K13G38</strain>
    </source>
</reference>